<organism evidence="2 3">
    <name type="scientific">Laccaria amethystina LaAM-08-1</name>
    <dbReference type="NCBI Taxonomy" id="1095629"/>
    <lineage>
        <taxon>Eukaryota</taxon>
        <taxon>Fungi</taxon>
        <taxon>Dikarya</taxon>
        <taxon>Basidiomycota</taxon>
        <taxon>Agaricomycotina</taxon>
        <taxon>Agaricomycetes</taxon>
        <taxon>Agaricomycetidae</taxon>
        <taxon>Agaricales</taxon>
        <taxon>Agaricineae</taxon>
        <taxon>Hydnangiaceae</taxon>
        <taxon>Laccaria</taxon>
    </lineage>
</organism>
<dbReference type="PANTHER" id="PTHR11081:SF75">
    <property type="entry name" value="ENDONUCLEASE, PUTATIVE (AFU_ORTHOLOGUE AFUA_3G13260)-RELATED"/>
    <property type="match status" value="1"/>
</dbReference>
<name>A0A0C9WQ03_9AGAR</name>
<keyword evidence="3" id="KW-1185">Reference proteome</keyword>
<dbReference type="EMBL" id="KN839466">
    <property type="protein sequence ID" value="KIJ89733.1"/>
    <property type="molecule type" value="Genomic_DNA"/>
</dbReference>
<dbReference type="Proteomes" id="UP000054477">
    <property type="component" value="Unassembled WGS sequence"/>
</dbReference>
<evidence type="ECO:0000313" key="2">
    <source>
        <dbReference type="EMBL" id="KIJ89733.1"/>
    </source>
</evidence>
<dbReference type="HOGENOM" id="CLU_082498_1_0_1"/>
<dbReference type="GO" id="GO:0017108">
    <property type="term" value="F:5'-flap endonuclease activity"/>
    <property type="evidence" value="ECO:0007669"/>
    <property type="project" value="TreeGrafter"/>
</dbReference>
<reference evidence="3" key="2">
    <citation type="submission" date="2015-01" db="EMBL/GenBank/DDBJ databases">
        <title>Evolutionary Origins and Diversification of the Mycorrhizal Mutualists.</title>
        <authorList>
            <consortium name="DOE Joint Genome Institute"/>
            <consortium name="Mycorrhizal Genomics Consortium"/>
            <person name="Kohler A."/>
            <person name="Kuo A."/>
            <person name="Nagy L.G."/>
            <person name="Floudas D."/>
            <person name="Copeland A."/>
            <person name="Barry K.W."/>
            <person name="Cichocki N."/>
            <person name="Veneault-Fourrey C."/>
            <person name="LaButti K."/>
            <person name="Lindquist E.A."/>
            <person name="Lipzen A."/>
            <person name="Lundell T."/>
            <person name="Morin E."/>
            <person name="Murat C."/>
            <person name="Riley R."/>
            <person name="Ohm R."/>
            <person name="Sun H."/>
            <person name="Tunlid A."/>
            <person name="Henrissat B."/>
            <person name="Grigoriev I.V."/>
            <person name="Hibbett D.S."/>
            <person name="Martin F."/>
        </authorList>
    </citation>
    <scope>NUCLEOTIDE SEQUENCE [LARGE SCALE GENOMIC DNA]</scope>
    <source>
        <strain evidence="3">LaAM-08-1</strain>
    </source>
</reference>
<reference evidence="2 3" key="1">
    <citation type="submission" date="2014-04" db="EMBL/GenBank/DDBJ databases">
        <authorList>
            <consortium name="DOE Joint Genome Institute"/>
            <person name="Kuo A."/>
            <person name="Kohler A."/>
            <person name="Nagy L.G."/>
            <person name="Floudas D."/>
            <person name="Copeland A."/>
            <person name="Barry K.W."/>
            <person name="Cichocki N."/>
            <person name="Veneault-Fourrey C."/>
            <person name="LaButti K."/>
            <person name="Lindquist E.A."/>
            <person name="Lipzen A."/>
            <person name="Lundell T."/>
            <person name="Morin E."/>
            <person name="Murat C."/>
            <person name="Sun H."/>
            <person name="Tunlid A."/>
            <person name="Henrissat B."/>
            <person name="Grigoriev I.V."/>
            <person name="Hibbett D.S."/>
            <person name="Martin F."/>
            <person name="Nordberg H.P."/>
            <person name="Cantor M.N."/>
            <person name="Hua S.X."/>
        </authorList>
    </citation>
    <scope>NUCLEOTIDE SEQUENCE [LARGE SCALE GENOMIC DNA]</scope>
    <source>
        <strain evidence="2 3">LaAM-08-1</strain>
    </source>
</reference>
<dbReference type="AlphaFoldDB" id="A0A0C9WQ03"/>
<dbReference type="OrthoDB" id="2148513at2759"/>
<sequence>MGIPGLWKVLAAISQKRSLTEFTAREGWETRRHTTGALIIAVDASPWMYEAQGAIESVRRKGAARASLGKNAELRLLFDRVAGLAYLPVIIVFVFDGAKRPSEKRNTAVGAAEHYLAQDFKKIIQNFGFYSHD</sequence>
<evidence type="ECO:0000259" key="1">
    <source>
        <dbReference type="Pfam" id="PF00752"/>
    </source>
</evidence>
<feature type="domain" description="XPG N-terminal" evidence="1">
    <location>
        <begin position="1"/>
        <end position="107"/>
    </location>
</feature>
<dbReference type="InterPro" id="IPR006084">
    <property type="entry name" value="XPG/Rad2"/>
</dbReference>
<proteinExistence type="predicted"/>
<evidence type="ECO:0000313" key="3">
    <source>
        <dbReference type="Proteomes" id="UP000054477"/>
    </source>
</evidence>
<gene>
    <name evidence="2" type="ORF">K443DRAFT_612889</name>
</gene>
<protein>
    <recommendedName>
        <fullName evidence="1">XPG N-terminal domain-containing protein</fullName>
    </recommendedName>
</protein>
<accession>A0A0C9WQ03</accession>
<dbReference type="InterPro" id="IPR029060">
    <property type="entry name" value="PIN-like_dom_sf"/>
</dbReference>
<dbReference type="InterPro" id="IPR006085">
    <property type="entry name" value="XPG_DNA_repair_N"/>
</dbReference>
<dbReference type="Gene3D" id="3.40.50.1010">
    <property type="entry name" value="5'-nuclease"/>
    <property type="match status" value="1"/>
</dbReference>
<dbReference type="PANTHER" id="PTHR11081">
    <property type="entry name" value="FLAP ENDONUCLEASE FAMILY MEMBER"/>
    <property type="match status" value="1"/>
</dbReference>
<dbReference type="SUPFAM" id="SSF88723">
    <property type="entry name" value="PIN domain-like"/>
    <property type="match status" value="1"/>
</dbReference>
<dbReference type="Pfam" id="PF00752">
    <property type="entry name" value="XPG_N"/>
    <property type="match status" value="1"/>
</dbReference>